<feature type="coiled-coil region" evidence="1">
    <location>
        <begin position="485"/>
        <end position="529"/>
    </location>
</feature>
<keyword evidence="2" id="KW-0812">Transmembrane</keyword>
<feature type="domain" description="HAMP" evidence="3">
    <location>
        <begin position="217"/>
        <end position="270"/>
    </location>
</feature>
<dbReference type="Gene3D" id="6.10.340.10">
    <property type="match status" value="1"/>
</dbReference>
<dbReference type="STRING" id="927664.SAMN05421780_11161"/>
<keyword evidence="2" id="KW-1133">Transmembrane helix</keyword>
<dbReference type="SMART" id="SM00304">
    <property type="entry name" value="HAMP"/>
    <property type="match status" value="1"/>
</dbReference>
<evidence type="ECO:0000256" key="2">
    <source>
        <dbReference type="SAM" id="Phobius"/>
    </source>
</evidence>
<name>A0A1I1MZ01_9BACT</name>
<dbReference type="CDD" id="cd00130">
    <property type="entry name" value="PAS"/>
    <property type="match status" value="1"/>
</dbReference>
<reference evidence="4 5" key="1">
    <citation type="submission" date="2016-10" db="EMBL/GenBank/DDBJ databases">
        <authorList>
            <person name="de Groot N.N."/>
        </authorList>
    </citation>
    <scope>NUCLEOTIDE SEQUENCE [LARGE SCALE GENOMIC DNA]</scope>
    <source>
        <strain evidence="4 5">DSM 6793</strain>
    </source>
</reference>
<dbReference type="InterPro" id="IPR003660">
    <property type="entry name" value="HAMP_dom"/>
</dbReference>
<dbReference type="Pfam" id="PF13185">
    <property type="entry name" value="GAF_2"/>
    <property type="match status" value="1"/>
</dbReference>
<dbReference type="SUPFAM" id="SSF55781">
    <property type="entry name" value="GAF domain-like"/>
    <property type="match status" value="1"/>
</dbReference>
<feature type="transmembrane region" description="Helical" evidence="2">
    <location>
        <begin position="192"/>
        <end position="214"/>
    </location>
</feature>
<evidence type="ECO:0000256" key="1">
    <source>
        <dbReference type="SAM" id="Coils"/>
    </source>
</evidence>
<protein>
    <submittedName>
        <fullName evidence="4">GAF domain-containing protein</fullName>
    </submittedName>
</protein>
<dbReference type="InterPro" id="IPR029016">
    <property type="entry name" value="GAF-like_dom_sf"/>
</dbReference>
<evidence type="ECO:0000313" key="5">
    <source>
        <dbReference type="Proteomes" id="UP000199514"/>
    </source>
</evidence>
<dbReference type="PROSITE" id="PS50885">
    <property type="entry name" value="HAMP"/>
    <property type="match status" value="1"/>
</dbReference>
<feature type="transmembrane region" description="Helical" evidence="2">
    <location>
        <begin position="6"/>
        <end position="31"/>
    </location>
</feature>
<evidence type="ECO:0000313" key="4">
    <source>
        <dbReference type="EMBL" id="SFC87813.1"/>
    </source>
</evidence>
<keyword evidence="2" id="KW-0472">Membrane</keyword>
<dbReference type="Pfam" id="PF00672">
    <property type="entry name" value="HAMP"/>
    <property type="match status" value="1"/>
</dbReference>
<dbReference type="SUPFAM" id="SSF158472">
    <property type="entry name" value="HAMP domain-like"/>
    <property type="match status" value="1"/>
</dbReference>
<dbReference type="RefSeq" id="WP_091515645.1">
    <property type="nucleotide sequence ID" value="NZ_FOLE01000011.1"/>
</dbReference>
<dbReference type="InterPro" id="IPR003018">
    <property type="entry name" value="GAF"/>
</dbReference>
<dbReference type="EMBL" id="FOLE01000011">
    <property type="protein sequence ID" value="SFC87813.1"/>
    <property type="molecule type" value="Genomic_DNA"/>
</dbReference>
<dbReference type="GO" id="GO:0016020">
    <property type="term" value="C:membrane"/>
    <property type="evidence" value="ECO:0007669"/>
    <property type="project" value="InterPro"/>
</dbReference>
<sequence>MKSGIRYKIFIGFFTLIAIFVFNAALSVYTLRESENIIKRNSEIIDPSLEGIKEFEKLVIRSKMYTTNWVYLRENEEDKQSLKQLHNVEYPTLKEKIKALMPYWEDRRQTVRMDSIFQKFEKLLILEKEIMQTLVSFDDYEDPIKKFTATGTIETQLIPASSVVLKELSVLSDAKRKEVAASKEKLLDSFDVLRWIIIGLGIALSVIGVVRATLTANSITRPLKYIQGIILRLGVGELPEESNRTFNNDEIGEMAKAVEQLVAGLRATSNFAENIGNGNLKASFTPLSDADVLGNSLLEMRSNLQKVAEDDKKRNWATEGVAKFSEILRQNNDNINKLSDEIVANLVKYLGANQGGLYIVNEDDTNDEPYLYLAGCYAWDKKKYIDQKIAYGEGLTGQSWQEKDTLFITDVPQDYISITSGLGDANPTSIIIVPLKINEQVYGVVEMASFNVFQDFEIEFVEKIGESIASTLSTAKVNERTTRLLEESQMMTEQMKAQEEEMRQNMEELQATQEEMERAQLSISRKEKLFDSTMVVLELDNSFSITSANEMADIMLGYRSRDLTGSALKELISDETSLSQLKSSLMLGQVWQGTTAIRSSKGGIVKVKLVAGSTTDEFESEHSYLVIMLRLDS</sequence>
<proteinExistence type="predicted"/>
<keyword evidence="1" id="KW-0175">Coiled coil</keyword>
<accession>A0A1I1MZ01</accession>
<dbReference type="Gene3D" id="3.30.450.40">
    <property type="match status" value="1"/>
</dbReference>
<dbReference type="AlphaFoldDB" id="A0A1I1MZ01"/>
<dbReference type="GO" id="GO:0007165">
    <property type="term" value="P:signal transduction"/>
    <property type="evidence" value="ECO:0007669"/>
    <property type="project" value="InterPro"/>
</dbReference>
<dbReference type="Gene3D" id="3.30.450.20">
    <property type="entry name" value="PAS domain"/>
    <property type="match status" value="1"/>
</dbReference>
<organism evidence="4 5">
    <name type="scientific">Flexibacter flexilis DSM 6793</name>
    <dbReference type="NCBI Taxonomy" id="927664"/>
    <lineage>
        <taxon>Bacteria</taxon>
        <taxon>Pseudomonadati</taxon>
        <taxon>Bacteroidota</taxon>
        <taxon>Cytophagia</taxon>
        <taxon>Cytophagales</taxon>
        <taxon>Flexibacteraceae</taxon>
        <taxon>Flexibacter</taxon>
    </lineage>
</organism>
<dbReference type="InterPro" id="IPR000014">
    <property type="entry name" value="PAS"/>
</dbReference>
<keyword evidence="5" id="KW-1185">Reference proteome</keyword>
<dbReference type="SMART" id="SM00065">
    <property type="entry name" value="GAF"/>
    <property type="match status" value="1"/>
</dbReference>
<evidence type="ECO:0000259" key="3">
    <source>
        <dbReference type="PROSITE" id="PS50885"/>
    </source>
</evidence>
<dbReference type="Proteomes" id="UP000199514">
    <property type="component" value="Unassembled WGS sequence"/>
</dbReference>
<gene>
    <name evidence="4" type="ORF">SAMN05421780_11161</name>
</gene>
<dbReference type="OrthoDB" id="1109395at2"/>